<protein>
    <submittedName>
        <fullName evidence="1">Uncharacterized protein</fullName>
    </submittedName>
</protein>
<dbReference type="EMBL" id="MK838116">
    <property type="protein sequence ID" value="QDH47059.1"/>
    <property type="molecule type" value="Genomic_DNA"/>
</dbReference>
<keyword evidence="2" id="KW-1185">Reference proteome</keyword>
<name>A0A514A199_9CAUD</name>
<organism evidence="1 2">
    <name type="scientific">Aeromonas phage LAh10</name>
    <dbReference type="NCBI Taxonomy" id="2591025"/>
    <lineage>
        <taxon>Viruses</taxon>
        <taxon>Duplodnaviria</taxon>
        <taxon>Heunggongvirae</taxon>
        <taxon>Uroviricota</taxon>
        <taxon>Caudoviricetes</taxon>
        <taxon>Chimalliviridae</taxon>
        <taxon>Ludhianavirus</taxon>
        <taxon>Ludhianavirus LAh10</taxon>
    </lineage>
</organism>
<accession>A0A514A199</accession>
<sequence>MSMNKFEFLVEAFNARAYTRKTFLLSIFSLVKSTPNNVAKLKTAPYSVYRDEEEKKIYFFRPDGEKVFIEHTPFEAPLFHKNEKFTVDQTTNGWLNQKYETTVGIFLVNMVVIKEAVGDAGSYINGKIGGGTIKGLIDSIMVDNPGPEGTVPAGKASVNQCLDITKNLDFLEGMNDVFVKASSIDVLTVHPDVIAHRDKLLAELEKEGKLGDPVAVAKMIDEVVAMDAKIQYSGPSKDFFINGKFIDNARKKMFLIFDMVPDFNTGKYTLLRKSLNEGWDHDHFPKYINTAISASFDRGNATGEGGAEVKVAILLTNRISVGSVDCGTTRTEDVVISKDTFKGWVGGYHMVDGKPVLIESGDKALIGKPIKMRVPQFCVQPDDNLCRTCCGEKLGSIETRVSAEVVYIFTQFMLTRMKGMHVSTLKTITLDLDTISL</sequence>
<dbReference type="Proteomes" id="UP000318420">
    <property type="component" value="Segment"/>
</dbReference>
<gene>
    <name evidence="1" type="ORF">LAh10_1</name>
</gene>
<evidence type="ECO:0000313" key="1">
    <source>
        <dbReference type="EMBL" id="QDH47059.1"/>
    </source>
</evidence>
<evidence type="ECO:0000313" key="2">
    <source>
        <dbReference type="Proteomes" id="UP000318420"/>
    </source>
</evidence>
<reference evidence="1 2" key="1">
    <citation type="submission" date="2019-04" db="EMBL/GenBank/DDBJ databases">
        <title>Novel bacteriophages capable of disrupting biofilms from clinical strains of Aeromonas hydrophila with intrinsic antibiotic resistance.</title>
        <authorList>
            <person name="Kabwe M."/>
            <person name="Brown T.L."/>
            <person name="Speirs L."/>
            <person name="Ku H."/>
            <person name="Leach M."/>
            <person name="Chan H.T."/>
            <person name="Petrovski S."/>
            <person name="Lock P."/>
            <person name="Tucci J."/>
        </authorList>
    </citation>
    <scope>NUCLEOTIDE SEQUENCE [LARGE SCALE GENOMIC DNA]</scope>
</reference>
<proteinExistence type="predicted"/>